<feature type="signal peptide" evidence="4">
    <location>
        <begin position="1"/>
        <end position="24"/>
    </location>
</feature>
<dbReference type="Proteomes" id="UP001163823">
    <property type="component" value="Chromosome 11"/>
</dbReference>
<dbReference type="InterPro" id="IPR006501">
    <property type="entry name" value="Pectinesterase_inhib_dom"/>
</dbReference>
<dbReference type="SMART" id="SM00856">
    <property type="entry name" value="PMEI"/>
    <property type="match status" value="1"/>
</dbReference>
<proteinExistence type="inferred from homology"/>
<evidence type="ECO:0000313" key="7">
    <source>
        <dbReference type="Proteomes" id="UP001163823"/>
    </source>
</evidence>
<comment type="similarity">
    <text evidence="2">Belongs to the PMEI family.</text>
</comment>
<dbReference type="InterPro" id="IPR051955">
    <property type="entry name" value="PME_Inhibitor"/>
</dbReference>
<gene>
    <name evidence="6" type="ORF">O6P43_027068</name>
</gene>
<dbReference type="AlphaFoldDB" id="A0AAD7PDI4"/>
<evidence type="ECO:0000256" key="2">
    <source>
        <dbReference type="ARBA" id="ARBA00038471"/>
    </source>
</evidence>
<comment type="caution">
    <text evidence="6">The sequence shown here is derived from an EMBL/GenBank/DDBJ whole genome shotgun (WGS) entry which is preliminary data.</text>
</comment>
<accession>A0AAD7PDI4</accession>
<evidence type="ECO:0000256" key="3">
    <source>
        <dbReference type="SAM" id="Coils"/>
    </source>
</evidence>
<sequence length="205" mass="22923">MAQHKLSLLVIILSLFCILGLIEPTHLPQAKAYIEAACRTTRYPSLCLHCLSSFANSTVESPHQFDPNCVVGEPILGPKHKVIHVENVQGAQSNRDHEYQTVKDCLQQINDNVDQLSQSIKELHRLNQNATIDDEFLWHISNVETWTSAALTDASSCLKEFQGHRMSKMKATIKGKVLNVAQVTCNALALFHRYSAKYRAAARAT</sequence>
<feature type="coiled-coil region" evidence="3">
    <location>
        <begin position="106"/>
        <end position="133"/>
    </location>
</feature>
<dbReference type="CDD" id="cd15798">
    <property type="entry name" value="PMEI-like_3"/>
    <property type="match status" value="1"/>
</dbReference>
<name>A0AAD7PDI4_QUISA</name>
<dbReference type="Pfam" id="PF04043">
    <property type="entry name" value="PMEI"/>
    <property type="match status" value="1"/>
</dbReference>
<dbReference type="KEGG" id="qsa:O6P43_027068"/>
<reference evidence="6" key="1">
    <citation type="journal article" date="2023" name="Science">
        <title>Elucidation of the pathway for biosynthesis of saponin adjuvants from the soapbark tree.</title>
        <authorList>
            <person name="Reed J."/>
            <person name="Orme A."/>
            <person name="El-Demerdash A."/>
            <person name="Owen C."/>
            <person name="Martin L.B.B."/>
            <person name="Misra R.C."/>
            <person name="Kikuchi S."/>
            <person name="Rejzek M."/>
            <person name="Martin A.C."/>
            <person name="Harkess A."/>
            <person name="Leebens-Mack J."/>
            <person name="Louveau T."/>
            <person name="Stephenson M.J."/>
            <person name="Osbourn A."/>
        </authorList>
    </citation>
    <scope>NUCLEOTIDE SEQUENCE</scope>
    <source>
        <strain evidence="6">S10</strain>
    </source>
</reference>
<organism evidence="6 7">
    <name type="scientific">Quillaja saponaria</name>
    <name type="common">Soap bark tree</name>
    <dbReference type="NCBI Taxonomy" id="32244"/>
    <lineage>
        <taxon>Eukaryota</taxon>
        <taxon>Viridiplantae</taxon>
        <taxon>Streptophyta</taxon>
        <taxon>Embryophyta</taxon>
        <taxon>Tracheophyta</taxon>
        <taxon>Spermatophyta</taxon>
        <taxon>Magnoliopsida</taxon>
        <taxon>eudicotyledons</taxon>
        <taxon>Gunneridae</taxon>
        <taxon>Pentapetalae</taxon>
        <taxon>rosids</taxon>
        <taxon>fabids</taxon>
        <taxon>Fabales</taxon>
        <taxon>Quillajaceae</taxon>
        <taxon>Quillaja</taxon>
    </lineage>
</organism>
<evidence type="ECO:0000256" key="1">
    <source>
        <dbReference type="ARBA" id="ARBA00022729"/>
    </source>
</evidence>
<dbReference type="NCBIfam" id="TIGR01614">
    <property type="entry name" value="PME_inhib"/>
    <property type="match status" value="1"/>
</dbReference>
<evidence type="ECO:0000313" key="6">
    <source>
        <dbReference type="EMBL" id="KAJ7950954.1"/>
    </source>
</evidence>
<dbReference type="SUPFAM" id="SSF101148">
    <property type="entry name" value="Plant invertase/pectin methylesterase inhibitor"/>
    <property type="match status" value="1"/>
</dbReference>
<dbReference type="PANTHER" id="PTHR31080">
    <property type="entry name" value="PECTINESTERASE INHIBITOR-LIKE"/>
    <property type="match status" value="1"/>
</dbReference>
<keyword evidence="3" id="KW-0175">Coiled coil</keyword>
<evidence type="ECO:0000256" key="4">
    <source>
        <dbReference type="SAM" id="SignalP"/>
    </source>
</evidence>
<dbReference type="Gene3D" id="1.20.140.40">
    <property type="entry name" value="Invertase/pectin methylesterase inhibitor family protein"/>
    <property type="match status" value="1"/>
</dbReference>
<feature type="domain" description="Pectinesterase inhibitor" evidence="5">
    <location>
        <begin position="29"/>
        <end position="190"/>
    </location>
</feature>
<feature type="chain" id="PRO_5041898210" evidence="4">
    <location>
        <begin position="25"/>
        <end position="205"/>
    </location>
</feature>
<dbReference type="PANTHER" id="PTHR31080:SF12">
    <property type="entry name" value="PLANT INVERTASE_PECTIN METHYLESTERASE INHIBITOR"/>
    <property type="match status" value="1"/>
</dbReference>
<keyword evidence="1 4" id="KW-0732">Signal</keyword>
<dbReference type="GO" id="GO:0004857">
    <property type="term" value="F:enzyme inhibitor activity"/>
    <property type="evidence" value="ECO:0007669"/>
    <property type="project" value="InterPro"/>
</dbReference>
<protein>
    <submittedName>
        <fullName evidence="6">21 kDa protein</fullName>
    </submittedName>
</protein>
<evidence type="ECO:0000259" key="5">
    <source>
        <dbReference type="SMART" id="SM00856"/>
    </source>
</evidence>
<dbReference type="EMBL" id="JARAOO010000011">
    <property type="protein sequence ID" value="KAJ7950954.1"/>
    <property type="molecule type" value="Genomic_DNA"/>
</dbReference>
<dbReference type="InterPro" id="IPR035513">
    <property type="entry name" value="Invertase/methylesterase_inhib"/>
</dbReference>
<keyword evidence="7" id="KW-1185">Reference proteome</keyword>